<sequence length="87" mass="9853">MGDAAFDKEETEDMEEIEDEEHEEDAYVVTRDEDLEIFDNLSLKHNEQTPGDCSCFGCFLHFVDEDDGLLLLFMVCVCLVGNVSSPL</sequence>
<proteinExistence type="predicted"/>
<evidence type="ECO:0000313" key="1">
    <source>
        <dbReference type="EMBL" id="KAI3689212.1"/>
    </source>
</evidence>
<gene>
    <name evidence="1" type="ORF">L2E82_47164</name>
</gene>
<accession>A0ACB8YU03</accession>
<organism evidence="1 2">
    <name type="scientific">Cichorium intybus</name>
    <name type="common">Chicory</name>
    <dbReference type="NCBI Taxonomy" id="13427"/>
    <lineage>
        <taxon>Eukaryota</taxon>
        <taxon>Viridiplantae</taxon>
        <taxon>Streptophyta</taxon>
        <taxon>Embryophyta</taxon>
        <taxon>Tracheophyta</taxon>
        <taxon>Spermatophyta</taxon>
        <taxon>Magnoliopsida</taxon>
        <taxon>eudicotyledons</taxon>
        <taxon>Gunneridae</taxon>
        <taxon>Pentapetalae</taxon>
        <taxon>asterids</taxon>
        <taxon>campanulids</taxon>
        <taxon>Asterales</taxon>
        <taxon>Asteraceae</taxon>
        <taxon>Cichorioideae</taxon>
        <taxon>Cichorieae</taxon>
        <taxon>Cichoriinae</taxon>
        <taxon>Cichorium</taxon>
    </lineage>
</organism>
<keyword evidence="2" id="KW-1185">Reference proteome</keyword>
<comment type="caution">
    <text evidence="1">The sequence shown here is derived from an EMBL/GenBank/DDBJ whole genome shotgun (WGS) entry which is preliminary data.</text>
</comment>
<name>A0ACB8YU03_CICIN</name>
<dbReference type="Proteomes" id="UP001055811">
    <property type="component" value="Linkage Group LG09"/>
</dbReference>
<dbReference type="EMBL" id="CM042017">
    <property type="protein sequence ID" value="KAI3689212.1"/>
    <property type="molecule type" value="Genomic_DNA"/>
</dbReference>
<evidence type="ECO:0000313" key="2">
    <source>
        <dbReference type="Proteomes" id="UP001055811"/>
    </source>
</evidence>
<reference evidence="2" key="1">
    <citation type="journal article" date="2022" name="Mol. Ecol. Resour.">
        <title>The genomes of chicory, endive, great burdock and yacon provide insights into Asteraceae palaeo-polyploidization history and plant inulin production.</title>
        <authorList>
            <person name="Fan W."/>
            <person name="Wang S."/>
            <person name="Wang H."/>
            <person name="Wang A."/>
            <person name="Jiang F."/>
            <person name="Liu H."/>
            <person name="Zhao H."/>
            <person name="Xu D."/>
            <person name="Zhang Y."/>
        </authorList>
    </citation>
    <scope>NUCLEOTIDE SEQUENCE [LARGE SCALE GENOMIC DNA]</scope>
    <source>
        <strain evidence="2">cv. Punajuju</strain>
    </source>
</reference>
<reference evidence="1 2" key="2">
    <citation type="journal article" date="2022" name="Mol. Ecol. Resour.">
        <title>The genomes of chicory, endive, great burdock and yacon provide insights into Asteraceae paleo-polyploidization history and plant inulin production.</title>
        <authorList>
            <person name="Fan W."/>
            <person name="Wang S."/>
            <person name="Wang H."/>
            <person name="Wang A."/>
            <person name="Jiang F."/>
            <person name="Liu H."/>
            <person name="Zhao H."/>
            <person name="Xu D."/>
            <person name="Zhang Y."/>
        </authorList>
    </citation>
    <scope>NUCLEOTIDE SEQUENCE [LARGE SCALE GENOMIC DNA]</scope>
    <source>
        <strain evidence="2">cv. Punajuju</strain>
        <tissue evidence="1">Leaves</tissue>
    </source>
</reference>
<protein>
    <submittedName>
        <fullName evidence="1">Uncharacterized protein</fullName>
    </submittedName>
</protein>